<evidence type="ECO:0000256" key="1">
    <source>
        <dbReference type="ARBA" id="ARBA00023125"/>
    </source>
</evidence>
<dbReference type="Pfam" id="PF00440">
    <property type="entry name" value="TetR_N"/>
    <property type="match status" value="1"/>
</dbReference>
<evidence type="ECO:0000259" key="3">
    <source>
        <dbReference type="PROSITE" id="PS50977"/>
    </source>
</evidence>
<dbReference type="InterPro" id="IPR050624">
    <property type="entry name" value="HTH-type_Tx_Regulator"/>
</dbReference>
<evidence type="ECO:0000313" key="5">
    <source>
        <dbReference type="Proteomes" id="UP001202134"/>
    </source>
</evidence>
<evidence type="ECO:0000256" key="2">
    <source>
        <dbReference type="PROSITE-ProRule" id="PRU00335"/>
    </source>
</evidence>
<evidence type="ECO:0000313" key="4">
    <source>
        <dbReference type="EMBL" id="MCL1045909.1"/>
    </source>
</evidence>
<dbReference type="InterPro" id="IPR009057">
    <property type="entry name" value="Homeodomain-like_sf"/>
</dbReference>
<dbReference type="PRINTS" id="PR00455">
    <property type="entry name" value="HTHTETR"/>
</dbReference>
<dbReference type="Proteomes" id="UP001202134">
    <property type="component" value="Unassembled WGS sequence"/>
</dbReference>
<proteinExistence type="predicted"/>
<keyword evidence="1 2" id="KW-0238">DNA-binding</keyword>
<sequence>MATIKKSAGRPLTQMDKRSALIDAARVLFVESDYEKVSVRAIAQQAGVDASLIRYYFQSKMGLFSEMVKETLAPMFDKIVQTNKQYAASSPEEILTTYYSIMSQNPDFPKLIYRTANLSPTDSNRELQANLLDLFPATRMTVFDQLKQADILRPEVDIMCAKMSFVSLLVFPFLMPELFKQAIGIESSPEFLQKLAKHNARLLRHGLIADEFQPSQDR</sequence>
<dbReference type="PANTHER" id="PTHR43479:SF11">
    <property type="entry name" value="ACREF_ENVCD OPERON REPRESSOR-RELATED"/>
    <property type="match status" value="1"/>
</dbReference>
<feature type="domain" description="HTH tetR-type" evidence="3">
    <location>
        <begin position="15"/>
        <end position="75"/>
    </location>
</feature>
<dbReference type="EMBL" id="JAKIKU010000005">
    <property type="protein sequence ID" value="MCL1045909.1"/>
    <property type="molecule type" value="Genomic_DNA"/>
</dbReference>
<gene>
    <name evidence="4" type="ORF">L2737_11290</name>
</gene>
<organism evidence="4 5">
    <name type="scientific">Shewanella electrodiphila</name>
    <dbReference type="NCBI Taxonomy" id="934143"/>
    <lineage>
        <taxon>Bacteria</taxon>
        <taxon>Pseudomonadati</taxon>
        <taxon>Pseudomonadota</taxon>
        <taxon>Gammaproteobacteria</taxon>
        <taxon>Alteromonadales</taxon>
        <taxon>Shewanellaceae</taxon>
        <taxon>Shewanella</taxon>
    </lineage>
</organism>
<keyword evidence="5" id="KW-1185">Reference proteome</keyword>
<dbReference type="PANTHER" id="PTHR43479">
    <property type="entry name" value="ACREF/ENVCD OPERON REPRESSOR-RELATED"/>
    <property type="match status" value="1"/>
</dbReference>
<dbReference type="PROSITE" id="PS50977">
    <property type="entry name" value="HTH_TETR_2"/>
    <property type="match status" value="1"/>
</dbReference>
<dbReference type="InterPro" id="IPR001647">
    <property type="entry name" value="HTH_TetR"/>
</dbReference>
<comment type="caution">
    <text evidence="4">The sequence shown here is derived from an EMBL/GenBank/DDBJ whole genome shotgun (WGS) entry which is preliminary data.</text>
</comment>
<feature type="DNA-binding region" description="H-T-H motif" evidence="2">
    <location>
        <begin position="38"/>
        <end position="57"/>
    </location>
</feature>
<dbReference type="RefSeq" id="WP_248955762.1">
    <property type="nucleotide sequence ID" value="NZ_JAKIKU010000005.1"/>
</dbReference>
<dbReference type="SUPFAM" id="SSF46689">
    <property type="entry name" value="Homeodomain-like"/>
    <property type="match status" value="1"/>
</dbReference>
<dbReference type="Gene3D" id="1.10.357.10">
    <property type="entry name" value="Tetracycline Repressor, domain 2"/>
    <property type="match status" value="1"/>
</dbReference>
<protein>
    <submittedName>
        <fullName evidence="4">TetR family transcriptional regulator</fullName>
    </submittedName>
</protein>
<accession>A0ABT0KQF4</accession>
<reference evidence="4 5" key="1">
    <citation type="submission" date="2022-01" db="EMBL/GenBank/DDBJ databases">
        <title>Whole genome-based taxonomy of the Shewanellaceae.</title>
        <authorList>
            <person name="Martin-Rodriguez A.J."/>
        </authorList>
    </citation>
    <scope>NUCLEOTIDE SEQUENCE [LARGE SCALE GENOMIC DNA]</scope>
    <source>
        <strain evidence="4 5">DSM 24955</strain>
    </source>
</reference>
<name>A0ABT0KQF4_9GAMM</name>